<dbReference type="EMBL" id="JAHFZB010000004">
    <property type="protein sequence ID" value="KAK6490748.1"/>
    <property type="molecule type" value="Genomic_DNA"/>
</dbReference>
<protein>
    <submittedName>
        <fullName evidence="2">Uncharacterized protein</fullName>
    </submittedName>
</protein>
<name>A0ABR1A0Z4_HUSHU</name>
<organism evidence="2 3">
    <name type="scientific">Huso huso</name>
    <name type="common">Beluga</name>
    <name type="synonym">Acipenser huso</name>
    <dbReference type="NCBI Taxonomy" id="61971"/>
    <lineage>
        <taxon>Eukaryota</taxon>
        <taxon>Metazoa</taxon>
        <taxon>Chordata</taxon>
        <taxon>Craniata</taxon>
        <taxon>Vertebrata</taxon>
        <taxon>Euteleostomi</taxon>
        <taxon>Actinopterygii</taxon>
        <taxon>Chondrostei</taxon>
        <taxon>Acipenseriformes</taxon>
        <taxon>Acipenseridae</taxon>
        <taxon>Huso</taxon>
    </lineage>
</organism>
<feature type="region of interest" description="Disordered" evidence="1">
    <location>
        <begin position="23"/>
        <end position="44"/>
    </location>
</feature>
<proteinExistence type="predicted"/>
<feature type="compositionally biased region" description="Basic and acidic residues" evidence="1">
    <location>
        <begin position="30"/>
        <end position="40"/>
    </location>
</feature>
<evidence type="ECO:0000313" key="3">
    <source>
        <dbReference type="Proteomes" id="UP001369086"/>
    </source>
</evidence>
<keyword evidence="3" id="KW-1185">Reference proteome</keyword>
<reference evidence="2 3" key="1">
    <citation type="submission" date="2021-05" db="EMBL/GenBank/DDBJ databases">
        <authorList>
            <person name="Zahm M."/>
            <person name="Klopp C."/>
            <person name="Cabau C."/>
            <person name="Kuhl H."/>
            <person name="Suciu R."/>
            <person name="Ciorpac M."/>
            <person name="Holostenco D."/>
            <person name="Gessner J."/>
            <person name="Wuertz S."/>
            <person name="Hohne C."/>
            <person name="Stock M."/>
            <person name="Gislard M."/>
            <person name="Lluch J."/>
            <person name="Milhes M."/>
            <person name="Lampietro C."/>
            <person name="Lopez Roques C."/>
            <person name="Donnadieu C."/>
            <person name="Du K."/>
            <person name="Schartl M."/>
            <person name="Guiguen Y."/>
        </authorList>
    </citation>
    <scope>NUCLEOTIDE SEQUENCE [LARGE SCALE GENOMIC DNA]</scope>
    <source>
        <strain evidence="2">Hh-F2</strain>
        <tissue evidence="2">Blood</tissue>
    </source>
</reference>
<sequence length="249" mass="28378">IYDLIKQIGDSIKECLAANTERSSTSITKESSHTTVEKPEPINSSLPDLSKLSLVLKSDVKEPLHFKGDESDKYSIGHWIGVMETYLKKKGFTQQERAEEVLCKLVGRARDIVKVSLRNNSSFQNNKTADVLKQHFSDVVYSNMPLADFYETKPKQNKGPVEYWIRLNKAAEIVEECFKTQGNILDDQSLITEVMFIRNCPDKELAYVFKSKPVSKWTGGEVQERLDEYQRERKANANDLACSGEQPYT</sequence>
<comment type="caution">
    <text evidence="2">The sequence shown here is derived from an EMBL/GenBank/DDBJ whole genome shotgun (WGS) entry which is preliminary data.</text>
</comment>
<evidence type="ECO:0000256" key="1">
    <source>
        <dbReference type="SAM" id="MobiDB-lite"/>
    </source>
</evidence>
<dbReference type="Proteomes" id="UP001369086">
    <property type="component" value="Unassembled WGS sequence"/>
</dbReference>
<evidence type="ECO:0000313" key="2">
    <source>
        <dbReference type="EMBL" id="KAK6490748.1"/>
    </source>
</evidence>
<gene>
    <name evidence="2" type="ORF">HHUSO_G5409</name>
</gene>
<accession>A0ABR1A0Z4</accession>
<feature type="non-terminal residue" evidence="2">
    <location>
        <position position="1"/>
    </location>
</feature>